<dbReference type="PaxDb" id="7165-AGAP004083-PA"/>
<dbReference type="SUPFAM" id="SSF57716">
    <property type="entry name" value="Glucocorticoid receptor-like (DNA-binding domain)"/>
    <property type="match status" value="1"/>
</dbReference>
<reference evidence="13 14" key="3">
    <citation type="journal article" date="2004" name="Trends Parasitol.">
        <title>The Anopheles gambiae genome: an update.</title>
        <authorList>
            <person name="Mongin E."/>
            <person name="Louis C."/>
            <person name="Holt R.A."/>
            <person name="Birney E."/>
            <person name="Collins F.H."/>
        </authorList>
    </citation>
    <scope>NUCLEOTIDE SEQUENCE</scope>
    <source>
        <strain evidence="13 14">PEST</strain>
    </source>
</reference>
<feature type="region of interest" description="Disordered" evidence="10">
    <location>
        <begin position="84"/>
        <end position="107"/>
    </location>
</feature>
<dbReference type="AlphaFoldDB" id="Q5TVV2"/>
<keyword evidence="2 9" id="KW-0479">Metal-binding</keyword>
<organism evidence="13">
    <name type="scientific">Anopheles gambiae</name>
    <name type="common">African malaria mosquito</name>
    <dbReference type="NCBI Taxonomy" id="7165"/>
    <lineage>
        <taxon>Eukaryota</taxon>
        <taxon>Metazoa</taxon>
        <taxon>Ecdysozoa</taxon>
        <taxon>Arthropoda</taxon>
        <taxon>Hexapoda</taxon>
        <taxon>Insecta</taxon>
        <taxon>Pterygota</taxon>
        <taxon>Neoptera</taxon>
        <taxon>Endopterygota</taxon>
        <taxon>Diptera</taxon>
        <taxon>Nematocera</taxon>
        <taxon>Culicoidea</taxon>
        <taxon>Culicidae</taxon>
        <taxon>Anophelinae</taxon>
        <taxon>Anopheles</taxon>
    </lineage>
</organism>
<evidence type="ECO:0000256" key="1">
    <source>
        <dbReference type="ARBA" id="ARBA00004123"/>
    </source>
</evidence>
<sequence length="584" mass="66931">MESENCTCRLCLGSSKDVCSLFGSSVDRELLTIIRNNVGLEIAADDPFSKMVCDTCIAKLRTIEQHVQLFRESDRKLRDAITTRLNDNGKDSANHTLPDAGPHSNEVSNLEAPATALESSHMSNNAEVVKYKFQKENRTEPEPTRRSKRIRTQSKRLAVTTEYSTGTHDEPQSSEDFDCDNDSVDRSYIPVESSSTDCQMNQNSTTTEDMCMETVTSARQQTASSKQPKKRNLKDKAEPVPTLHDFKCYICSSEPLGSRKALIEHLATHVDYLPYTCKQCVMETIVLTRVRTLNTHMKMHEQPIKCDYCDRRYSNAAGKYYHTQTYHLAGGAPCIVHCEICGKQYGSEAALKQHMKYHTTMLKCSKCDMVFNHPNKRRNHELTHNEDRGYECVVCKKVLQTIESYDVHLKKHSQERSYPCTLCPKKFNTSFNLILHLKVHAKNYNYRPAKSWVEHYTILSRDPLQYKCNHCDRYSTDKVNNMISHLQAHFKEYECDQCKRLFATAKQLRAHYTTHTGEKSEMCQHCGKCFSTKNNLRIHLKSHKREIEDANDGTTNDRQTVVQEYPPEACIEIETIAQNNAGDS</sequence>
<reference evidence="13" key="2">
    <citation type="submission" date="2002-03" db="EMBL/GenBank/DDBJ databases">
        <authorList>
            <consortium name="The Anopheles Genome Sequencing Consortium"/>
        </authorList>
    </citation>
    <scope>NUCLEOTIDE SEQUENCE</scope>
    <source>
        <strain evidence="13">PEST</strain>
    </source>
</reference>
<feature type="domain" description="C2H2-type" evidence="11">
    <location>
        <begin position="362"/>
        <end position="389"/>
    </location>
</feature>
<keyword evidence="7" id="KW-0539">Nucleus</keyword>
<dbReference type="GO" id="GO:0000122">
    <property type="term" value="P:negative regulation of transcription by RNA polymerase II"/>
    <property type="evidence" value="ECO:0007669"/>
    <property type="project" value="UniProtKB-ARBA"/>
</dbReference>
<feature type="region of interest" description="Disordered" evidence="10">
    <location>
        <begin position="130"/>
        <end position="183"/>
    </location>
</feature>
<dbReference type="Pfam" id="PF00096">
    <property type="entry name" value="zf-C2H2"/>
    <property type="match status" value="4"/>
</dbReference>
<dbReference type="Proteomes" id="UP000007062">
    <property type="component" value="Chromosome 2R"/>
</dbReference>
<evidence type="ECO:0000256" key="2">
    <source>
        <dbReference type="ARBA" id="ARBA00022723"/>
    </source>
</evidence>
<reference evidence="13" key="4">
    <citation type="journal article" date="2007" name="Genome Biol.">
        <title>Update of the Anopheles gambiae PEST genome assembly.</title>
        <authorList>
            <person name="Sharakhova M.V."/>
            <person name="Hammond M.P."/>
            <person name="Lobo N.F."/>
            <person name="Krzywinski J."/>
            <person name="Unger M.F."/>
            <person name="Hillenmeyer M.E."/>
            <person name="Bruggner R.V."/>
            <person name="Birney E."/>
            <person name="Collins F.H."/>
        </authorList>
    </citation>
    <scope>NUCLEOTIDE SEQUENCE</scope>
    <source>
        <strain evidence="13">PEST</strain>
    </source>
</reference>
<gene>
    <name evidence="14" type="primary">3290957</name>
    <name evidence="13" type="ORF">AgaP_AGAP004083</name>
</gene>
<dbReference type="Gene3D" id="3.40.1800.20">
    <property type="match status" value="1"/>
</dbReference>
<dbReference type="PROSITE" id="PS00028">
    <property type="entry name" value="ZINC_FINGER_C2H2_1"/>
    <property type="match status" value="6"/>
</dbReference>
<dbReference type="VEuPathDB" id="VectorBase:AGAP004083"/>
<feature type="binding site" evidence="9">
    <location>
        <position position="53"/>
    </location>
    <ligand>
        <name>Zn(2+)</name>
        <dbReference type="ChEBI" id="CHEBI:29105"/>
    </ligand>
</feature>
<evidence type="ECO:0000256" key="5">
    <source>
        <dbReference type="ARBA" id="ARBA00022833"/>
    </source>
</evidence>
<evidence type="ECO:0000313" key="15">
    <source>
        <dbReference type="Proteomes" id="UP000007062"/>
    </source>
</evidence>
<dbReference type="EMBL" id="AAAB01008817">
    <property type="protein sequence ID" value="EAL41520.3"/>
    <property type="molecule type" value="Genomic_DNA"/>
</dbReference>
<dbReference type="InterPro" id="IPR013087">
    <property type="entry name" value="Znf_C2H2_type"/>
</dbReference>
<keyword evidence="3" id="KW-0677">Repeat</keyword>
<dbReference type="SUPFAM" id="SSF57667">
    <property type="entry name" value="beta-beta-alpha zinc fingers"/>
    <property type="match status" value="3"/>
</dbReference>
<evidence type="ECO:0000256" key="8">
    <source>
        <dbReference type="PROSITE-ProRule" id="PRU00042"/>
    </source>
</evidence>
<dbReference type="GO" id="GO:0006355">
    <property type="term" value="P:regulation of DNA-templated transcription"/>
    <property type="evidence" value="ECO:0000318"/>
    <property type="project" value="GO_Central"/>
</dbReference>
<dbReference type="PANTHER" id="PTHR24393:SF34">
    <property type="entry name" value="PR_SET DOMAIN 13"/>
    <property type="match status" value="1"/>
</dbReference>
<dbReference type="HOGENOM" id="CLU_027453_0_0_1"/>
<dbReference type="PROSITE" id="PS50157">
    <property type="entry name" value="ZINC_FINGER_C2H2_2"/>
    <property type="match status" value="6"/>
</dbReference>
<accession>Q5TVV2</accession>
<feature type="binding site" evidence="9">
    <location>
        <position position="56"/>
    </location>
    <ligand>
        <name>Zn(2+)</name>
        <dbReference type="ChEBI" id="CHEBI:29105"/>
    </ligand>
</feature>
<feature type="domain" description="ZAD" evidence="12">
    <location>
        <begin position="6"/>
        <end position="80"/>
    </location>
</feature>
<evidence type="ECO:0000259" key="11">
    <source>
        <dbReference type="PROSITE" id="PS50157"/>
    </source>
</evidence>
<evidence type="ECO:0000256" key="9">
    <source>
        <dbReference type="PROSITE-ProRule" id="PRU01263"/>
    </source>
</evidence>
<dbReference type="SMART" id="SM00868">
    <property type="entry name" value="zf-AD"/>
    <property type="match status" value="1"/>
</dbReference>
<keyword evidence="4 8" id="KW-0863">Zinc-finger</keyword>
<dbReference type="InterPro" id="IPR036236">
    <property type="entry name" value="Znf_C2H2_sf"/>
</dbReference>
<evidence type="ECO:0000256" key="3">
    <source>
        <dbReference type="ARBA" id="ARBA00022737"/>
    </source>
</evidence>
<feature type="compositionally biased region" description="Polar residues" evidence="10">
    <location>
        <begin position="215"/>
        <end position="226"/>
    </location>
</feature>
<dbReference type="Gene3D" id="3.30.160.60">
    <property type="entry name" value="Classic Zinc Finger"/>
    <property type="match status" value="6"/>
</dbReference>
<feature type="compositionally biased region" description="Basic and acidic residues" evidence="10">
    <location>
        <begin position="84"/>
        <end position="93"/>
    </location>
</feature>
<feature type="domain" description="C2H2-type" evidence="11">
    <location>
        <begin position="390"/>
        <end position="417"/>
    </location>
</feature>
<dbReference type="GO" id="GO:0005634">
    <property type="term" value="C:nucleus"/>
    <property type="evidence" value="ECO:0007669"/>
    <property type="project" value="UniProtKB-SubCell"/>
</dbReference>
<protein>
    <submittedName>
        <fullName evidence="13">AGAP004083-PA</fullName>
    </submittedName>
</protein>
<evidence type="ECO:0000259" key="12">
    <source>
        <dbReference type="PROSITE" id="PS51915"/>
    </source>
</evidence>
<keyword evidence="15" id="KW-1185">Reference proteome</keyword>
<dbReference type="FunFam" id="3.30.160.60:FF:004134">
    <property type="match status" value="1"/>
</dbReference>
<evidence type="ECO:0000313" key="14">
    <source>
        <dbReference type="EnsemblMetazoa" id="AGAP004083-PA"/>
    </source>
</evidence>
<dbReference type="GO" id="GO:0000978">
    <property type="term" value="F:RNA polymerase II cis-regulatory region sequence-specific DNA binding"/>
    <property type="evidence" value="ECO:0000318"/>
    <property type="project" value="GO_Central"/>
</dbReference>
<dbReference type="InterPro" id="IPR012934">
    <property type="entry name" value="Znf_AD"/>
</dbReference>
<feature type="binding site" evidence="9">
    <location>
        <position position="8"/>
    </location>
    <ligand>
        <name>Zn(2+)</name>
        <dbReference type="ChEBI" id="CHEBI:29105"/>
    </ligand>
</feature>
<evidence type="ECO:0000256" key="10">
    <source>
        <dbReference type="SAM" id="MobiDB-lite"/>
    </source>
</evidence>
<feature type="domain" description="C2H2-type" evidence="11">
    <location>
        <begin position="493"/>
        <end position="520"/>
    </location>
</feature>
<dbReference type="GO" id="GO:0000981">
    <property type="term" value="F:DNA-binding transcription factor activity, RNA polymerase II-specific"/>
    <property type="evidence" value="ECO:0000318"/>
    <property type="project" value="GO_Central"/>
</dbReference>
<feature type="compositionally biased region" description="Basic and acidic residues" evidence="10">
    <location>
        <begin position="130"/>
        <end position="145"/>
    </location>
</feature>
<dbReference type="VEuPathDB" id="VectorBase:AGAMI1_003290"/>
<evidence type="ECO:0000313" key="13">
    <source>
        <dbReference type="EMBL" id="EAL41520.3"/>
    </source>
</evidence>
<feature type="region of interest" description="Disordered" evidence="10">
    <location>
        <begin position="215"/>
        <end position="236"/>
    </location>
</feature>
<feature type="domain" description="C2H2-type" evidence="11">
    <location>
        <begin position="418"/>
        <end position="445"/>
    </location>
</feature>
<dbReference type="PANTHER" id="PTHR24393">
    <property type="entry name" value="ZINC FINGER PROTEIN"/>
    <property type="match status" value="1"/>
</dbReference>
<proteinExistence type="predicted"/>
<comment type="subcellular location">
    <subcellularLocation>
        <location evidence="1">Nucleus</location>
    </subcellularLocation>
</comment>
<evidence type="ECO:0000256" key="7">
    <source>
        <dbReference type="ARBA" id="ARBA00023242"/>
    </source>
</evidence>
<dbReference type="eggNOG" id="KOG1721">
    <property type="taxonomic scope" value="Eukaryota"/>
</dbReference>
<feature type="domain" description="C2H2-type" evidence="11">
    <location>
        <begin position="521"/>
        <end position="548"/>
    </location>
</feature>
<feature type="domain" description="C2H2-type" evidence="11">
    <location>
        <begin position="336"/>
        <end position="359"/>
    </location>
</feature>
<reference evidence="14" key="6">
    <citation type="submission" date="2020-05" db="UniProtKB">
        <authorList>
            <consortium name="EnsemblMetazoa"/>
        </authorList>
    </citation>
    <scope>IDENTIFICATION</scope>
    <source>
        <strain evidence="14">PEST</strain>
    </source>
</reference>
<dbReference type="KEGG" id="aga:3290957"/>
<dbReference type="OMA" id="ICKPCAT"/>
<dbReference type="Pfam" id="PF07776">
    <property type="entry name" value="zf-AD"/>
    <property type="match status" value="1"/>
</dbReference>
<name>Q5TVV2_ANOGA</name>
<reference evidence="13 15" key="1">
    <citation type="journal article" date="2002" name="Science">
        <title>The genome sequence of the malaria mosquito Anopheles gambiae.</title>
        <authorList>
            <person name="Holt R.A."/>
            <person name="Subramanian G.M."/>
            <person name="Halpern A."/>
            <person name="Sutton G.G."/>
            <person name="Charlab R."/>
            <person name="Nusskern D.R."/>
            <person name="Wincker P."/>
            <person name="Clark A.G."/>
            <person name="Ribeiro J.M."/>
            <person name="Wides R."/>
            <person name="Salzberg S.L."/>
            <person name="Loftus B."/>
            <person name="Yandell M."/>
            <person name="Majoros W.H."/>
            <person name="Rusch D.B."/>
            <person name="Lai Z."/>
            <person name="Kraft C.L."/>
            <person name="Abril J.F."/>
            <person name="Anthouard V."/>
            <person name="Arensburger P."/>
            <person name="Atkinson P.W."/>
            <person name="Baden H."/>
            <person name="de Berardinis V."/>
            <person name="Baldwin D."/>
            <person name="Benes V."/>
            <person name="Biedler J."/>
            <person name="Blass C."/>
            <person name="Bolanos R."/>
            <person name="Boscus D."/>
            <person name="Barnstead M."/>
            <person name="Cai S."/>
            <person name="Center A."/>
            <person name="Chaturverdi K."/>
            <person name="Christophides G.K."/>
            <person name="Chrystal M.A."/>
            <person name="Clamp M."/>
            <person name="Cravchik A."/>
            <person name="Curwen V."/>
            <person name="Dana A."/>
            <person name="Delcher A."/>
            <person name="Dew I."/>
            <person name="Evans C.A."/>
            <person name="Flanigan M."/>
            <person name="Grundschober-Freimoser A."/>
            <person name="Friedli L."/>
            <person name="Gu Z."/>
            <person name="Guan P."/>
            <person name="Guigo R."/>
            <person name="Hillenmeyer M.E."/>
            <person name="Hladun S.L."/>
            <person name="Hogan J.R."/>
            <person name="Hong Y.S."/>
            <person name="Hoover J."/>
            <person name="Jaillon O."/>
            <person name="Ke Z."/>
            <person name="Kodira C."/>
            <person name="Kokoza E."/>
            <person name="Koutsos A."/>
            <person name="Letunic I."/>
            <person name="Levitsky A."/>
            <person name="Liang Y."/>
            <person name="Lin J.J."/>
            <person name="Lobo N.F."/>
            <person name="Lopez J.R."/>
            <person name="Malek J.A."/>
            <person name="McIntosh T.C."/>
            <person name="Meister S."/>
            <person name="Miller J."/>
            <person name="Mobarry C."/>
            <person name="Mongin E."/>
            <person name="Murphy S.D."/>
            <person name="O'Brochta D.A."/>
            <person name="Pfannkoch C."/>
            <person name="Qi R."/>
            <person name="Regier M.A."/>
            <person name="Remington K."/>
            <person name="Shao H."/>
            <person name="Sharakhova M.V."/>
            <person name="Sitter C.D."/>
            <person name="Shetty J."/>
            <person name="Smith T.J."/>
            <person name="Strong R."/>
            <person name="Sun J."/>
            <person name="Thomasova D."/>
            <person name="Ton L.Q."/>
            <person name="Topalis P."/>
            <person name="Tu Z."/>
            <person name="Unger M.F."/>
            <person name="Walenz B."/>
            <person name="Wang A."/>
            <person name="Wang J."/>
            <person name="Wang M."/>
            <person name="Wang X."/>
            <person name="Woodford K.J."/>
            <person name="Wortman J.R."/>
            <person name="Wu M."/>
            <person name="Yao A."/>
            <person name="Zdobnov E.M."/>
            <person name="Zhang H."/>
            <person name="Zhao Q."/>
            <person name="Zhao S."/>
            <person name="Zhu S.C."/>
            <person name="Zhimulev I."/>
            <person name="Coluzzi M."/>
            <person name="della Torre A."/>
            <person name="Roth C.W."/>
            <person name="Louis C."/>
            <person name="Kalush F."/>
            <person name="Mural R.J."/>
            <person name="Myers E.W."/>
            <person name="Adams M.D."/>
            <person name="Smith H.O."/>
            <person name="Broder S."/>
            <person name="Gardner M.J."/>
            <person name="Fraser C.M."/>
            <person name="Birney E."/>
            <person name="Bork P."/>
            <person name="Brey P.T."/>
            <person name="Venter J.C."/>
            <person name="Weissenbach J."/>
            <person name="Kafatos F.C."/>
            <person name="Collins F.H."/>
            <person name="Hoffman S.L."/>
        </authorList>
    </citation>
    <scope>NUCLEOTIDE SEQUENCE [LARGE SCALE GENOMIC DNA]</scope>
    <source>
        <strain evidence="13 15">PEST</strain>
    </source>
</reference>
<feature type="binding site" evidence="9">
    <location>
        <position position="11"/>
    </location>
    <ligand>
        <name>Zn(2+)</name>
        <dbReference type="ChEBI" id="CHEBI:29105"/>
    </ligand>
</feature>
<keyword evidence="5 9" id="KW-0862">Zinc</keyword>
<evidence type="ECO:0000256" key="4">
    <source>
        <dbReference type="ARBA" id="ARBA00022771"/>
    </source>
</evidence>
<feature type="compositionally biased region" description="Acidic residues" evidence="10">
    <location>
        <begin position="172"/>
        <end position="182"/>
    </location>
</feature>
<reference evidence="13" key="5">
    <citation type="submission" date="2011-05" db="EMBL/GenBank/DDBJ databases">
        <authorList>
            <consortium name="VectorBase"/>
        </authorList>
    </citation>
    <scope>NUCLEOTIDE SEQUENCE</scope>
    <source>
        <strain evidence="13">PEST</strain>
    </source>
</reference>
<evidence type="ECO:0000256" key="6">
    <source>
        <dbReference type="ARBA" id="ARBA00023125"/>
    </source>
</evidence>
<dbReference type="EnsemblMetazoa" id="AGAP004083-RA">
    <property type="protein sequence ID" value="AGAP004083-PA"/>
    <property type="gene ID" value="AGAP004083"/>
</dbReference>
<dbReference type="SMART" id="SM00355">
    <property type="entry name" value="ZnF_C2H2"/>
    <property type="match status" value="10"/>
</dbReference>
<dbReference type="PROSITE" id="PS51915">
    <property type="entry name" value="ZAD"/>
    <property type="match status" value="1"/>
</dbReference>
<dbReference type="STRING" id="7165.Q5TVV2"/>
<dbReference type="FunFam" id="3.30.160.60:FF:001465">
    <property type="entry name" value="Zinc finger protein 560"/>
    <property type="match status" value="1"/>
</dbReference>
<keyword evidence="6" id="KW-0238">DNA-binding</keyword>
<dbReference type="GO" id="GO:0008270">
    <property type="term" value="F:zinc ion binding"/>
    <property type="evidence" value="ECO:0007669"/>
    <property type="project" value="UniProtKB-UniRule"/>
</dbReference>